<evidence type="ECO:0000313" key="4">
    <source>
        <dbReference type="Proteomes" id="UP001519460"/>
    </source>
</evidence>
<protein>
    <recommendedName>
        <fullName evidence="2">Integrase zinc-binding domain-containing protein</fullName>
    </recommendedName>
</protein>
<gene>
    <name evidence="3" type="ORF">BaRGS_00038752</name>
</gene>
<dbReference type="EMBL" id="JACVVK020000640">
    <property type="protein sequence ID" value="KAK7461217.1"/>
    <property type="molecule type" value="Genomic_DNA"/>
</dbReference>
<feature type="domain" description="Integrase zinc-binding" evidence="2">
    <location>
        <begin position="102"/>
        <end position="133"/>
    </location>
</feature>
<organism evidence="3 4">
    <name type="scientific">Batillaria attramentaria</name>
    <dbReference type="NCBI Taxonomy" id="370345"/>
    <lineage>
        <taxon>Eukaryota</taxon>
        <taxon>Metazoa</taxon>
        <taxon>Spiralia</taxon>
        <taxon>Lophotrochozoa</taxon>
        <taxon>Mollusca</taxon>
        <taxon>Gastropoda</taxon>
        <taxon>Caenogastropoda</taxon>
        <taxon>Sorbeoconcha</taxon>
        <taxon>Cerithioidea</taxon>
        <taxon>Batillariidae</taxon>
        <taxon>Batillaria</taxon>
    </lineage>
</organism>
<proteinExistence type="predicted"/>
<name>A0ABD0J511_9CAEN</name>
<feature type="non-terminal residue" evidence="3">
    <location>
        <position position="134"/>
    </location>
</feature>
<sequence>ARDAEDPDPEWRPETCAVTTRSQARKSDQTIPLKVASSTEAAVVDRAKLVELQKADPTLTKLKSQTKPVTRKGREITFQTHNDILYRICSSRGNTTTRQVVVPEPLRLQVMKLAHDSILGGHLRINKTLDQIQG</sequence>
<keyword evidence="4" id="KW-1185">Reference proteome</keyword>
<evidence type="ECO:0000256" key="1">
    <source>
        <dbReference type="SAM" id="MobiDB-lite"/>
    </source>
</evidence>
<comment type="caution">
    <text evidence="3">The sequence shown here is derived from an EMBL/GenBank/DDBJ whole genome shotgun (WGS) entry which is preliminary data.</text>
</comment>
<dbReference type="Proteomes" id="UP001519460">
    <property type="component" value="Unassembled WGS sequence"/>
</dbReference>
<feature type="compositionally biased region" description="Basic and acidic residues" evidence="1">
    <location>
        <begin position="1"/>
        <end position="13"/>
    </location>
</feature>
<dbReference type="AlphaFoldDB" id="A0ABD0J511"/>
<dbReference type="InterPro" id="IPR041588">
    <property type="entry name" value="Integrase_H2C2"/>
</dbReference>
<evidence type="ECO:0000259" key="2">
    <source>
        <dbReference type="Pfam" id="PF17921"/>
    </source>
</evidence>
<dbReference type="Pfam" id="PF17921">
    <property type="entry name" value="Integrase_H2C2"/>
    <property type="match status" value="1"/>
</dbReference>
<reference evidence="3 4" key="1">
    <citation type="journal article" date="2023" name="Sci. Data">
        <title>Genome assembly of the Korean intertidal mud-creeper Batillaria attramentaria.</title>
        <authorList>
            <person name="Patra A.K."/>
            <person name="Ho P.T."/>
            <person name="Jun S."/>
            <person name="Lee S.J."/>
            <person name="Kim Y."/>
            <person name="Won Y.J."/>
        </authorList>
    </citation>
    <scope>NUCLEOTIDE SEQUENCE [LARGE SCALE GENOMIC DNA]</scope>
    <source>
        <strain evidence="3">Wonlab-2016</strain>
    </source>
</reference>
<accession>A0ABD0J511</accession>
<feature type="region of interest" description="Disordered" evidence="1">
    <location>
        <begin position="1"/>
        <end position="31"/>
    </location>
</feature>
<dbReference type="Gene3D" id="1.10.340.70">
    <property type="match status" value="1"/>
</dbReference>
<feature type="non-terminal residue" evidence="3">
    <location>
        <position position="1"/>
    </location>
</feature>
<evidence type="ECO:0000313" key="3">
    <source>
        <dbReference type="EMBL" id="KAK7461217.1"/>
    </source>
</evidence>